<gene>
    <name evidence="2" type="ORF">LCGC14_2890850</name>
</gene>
<accession>A0A0F9A571</accession>
<evidence type="ECO:0000313" key="2">
    <source>
        <dbReference type="EMBL" id="KKK73734.1"/>
    </source>
</evidence>
<name>A0A0F9A571_9ZZZZ</name>
<feature type="region of interest" description="Disordered" evidence="1">
    <location>
        <begin position="46"/>
        <end position="74"/>
    </location>
</feature>
<feature type="compositionally biased region" description="Polar residues" evidence="1">
    <location>
        <begin position="46"/>
        <end position="65"/>
    </location>
</feature>
<organism evidence="2">
    <name type="scientific">marine sediment metagenome</name>
    <dbReference type="NCBI Taxonomy" id="412755"/>
    <lineage>
        <taxon>unclassified sequences</taxon>
        <taxon>metagenomes</taxon>
        <taxon>ecological metagenomes</taxon>
    </lineage>
</organism>
<dbReference type="EMBL" id="LAZR01056650">
    <property type="protein sequence ID" value="KKK73734.1"/>
    <property type="molecule type" value="Genomic_DNA"/>
</dbReference>
<sequence>MALLGQGRFSDVDTDTNEQAKWVLDIFPGSRDEALRAHPWNWATRRTTLQSEPGEQNNPKQQAINGQIWASELS</sequence>
<proteinExistence type="predicted"/>
<feature type="non-terminal residue" evidence="2">
    <location>
        <position position="74"/>
    </location>
</feature>
<protein>
    <submittedName>
        <fullName evidence="2">Uncharacterized protein</fullName>
    </submittedName>
</protein>
<reference evidence="2" key="1">
    <citation type="journal article" date="2015" name="Nature">
        <title>Complex archaea that bridge the gap between prokaryotes and eukaryotes.</title>
        <authorList>
            <person name="Spang A."/>
            <person name="Saw J.H."/>
            <person name="Jorgensen S.L."/>
            <person name="Zaremba-Niedzwiedzka K."/>
            <person name="Martijn J."/>
            <person name="Lind A.E."/>
            <person name="van Eijk R."/>
            <person name="Schleper C."/>
            <person name="Guy L."/>
            <person name="Ettema T.J."/>
        </authorList>
    </citation>
    <scope>NUCLEOTIDE SEQUENCE</scope>
</reference>
<dbReference type="AlphaFoldDB" id="A0A0F9A571"/>
<evidence type="ECO:0000256" key="1">
    <source>
        <dbReference type="SAM" id="MobiDB-lite"/>
    </source>
</evidence>
<comment type="caution">
    <text evidence="2">The sequence shown here is derived from an EMBL/GenBank/DDBJ whole genome shotgun (WGS) entry which is preliminary data.</text>
</comment>